<dbReference type="GO" id="GO:0004519">
    <property type="term" value="F:endonuclease activity"/>
    <property type="evidence" value="ECO:0007669"/>
    <property type="project" value="UniProtKB-KW"/>
</dbReference>
<dbReference type="Gene3D" id="3.40.1350.10">
    <property type="match status" value="1"/>
</dbReference>
<protein>
    <submittedName>
        <fullName evidence="3">Restriction endonuclease</fullName>
    </submittedName>
</protein>
<organism evidence="3 4">
    <name type="scientific">Sporosarcina koreensis</name>
    <dbReference type="NCBI Taxonomy" id="334735"/>
    <lineage>
        <taxon>Bacteria</taxon>
        <taxon>Bacillati</taxon>
        <taxon>Bacillota</taxon>
        <taxon>Bacilli</taxon>
        <taxon>Bacillales</taxon>
        <taxon>Caryophanaceae</taxon>
        <taxon>Sporosarcina</taxon>
    </lineage>
</organism>
<dbReference type="SUPFAM" id="SSF52980">
    <property type="entry name" value="Restriction endonuclease-like"/>
    <property type="match status" value="1"/>
</dbReference>
<name>A0ABW0TXM4_9BACL</name>
<evidence type="ECO:0000313" key="4">
    <source>
        <dbReference type="Proteomes" id="UP001596071"/>
    </source>
</evidence>
<keyword evidence="3" id="KW-0255">Endonuclease</keyword>
<accession>A0ABW0TXM4</accession>
<dbReference type="RefSeq" id="WP_381442898.1">
    <property type="nucleotide sequence ID" value="NZ_JBHSNP010000010.1"/>
</dbReference>
<keyword evidence="1" id="KW-0472">Membrane</keyword>
<keyword evidence="1" id="KW-0812">Transmembrane</keyword>
<dbReference type="Pfam" id="PF04471">
    <property type="entry name" value="Mrr_cat"/>
    <property type="match status" value="1"/>
</dbReference>
<dbReference type="InterPro" id="IPR052906">
    <property type="entry name" value="Type_IV_Methyl-Rstrct_Enzyme"/>
</dbReference>
<dbReference type="EMBL" id="JBHSNP010000010">
    <property type="protein sequence ID" value="MFC5602715.1"/>
    <property type="molecule type" value="Genomic_DNA"/>
</dbReference>
<keyword evidence="3" id="KW-0378">Hydrolase</keyword>
<feature type="transmembrane region" description="Helical" evidence="1">
    <location>
        <begin position="13"/>
        <end position="31"/>
    </location>
</feature>
<evidence type="ECO:0000256" key="1">
    <source>
        <dbReference type="SAM" id="Phobius"/>
    </source>
</evidence>
<comment type="caution">
    <text evidence="3">The sequence shown here is derived from an EMBL/GenBank/DDBJ whole genome shotgun (WGS) entry which is preliminary data.</text>
</comment>
<dbReference type="InterPro" id="IPR011335">
    <property type="entry name" value="Restrct_endonuc-II-like"/>
</dbReference>
<proteinExistence type="predicted"/>
<keyword evidence="1" id="KW-1133">Transmembrane helix</keyword>
<sequence>MSFILLKITVPEYWIVAALLTILICLLVEWFRSTKLSDNKVITEFVDAIDPEQLTSFVPSSKDIREIEQKLQEQRLYFSGLTIRQALTIAVSERFPNRPKPIELLDIMSAYQFENYVSDFFRSKGYRVELKSTSGEHGVDLILVKEDRKIAVQCKRYQPSKKISNRAIQEVVAGKLYYACSEAWVITTSFYASDAMQLAQKHEVRLIDRSNLLNFLMADLPT</sequence>
<evidence type="ECO:0000259" key="2">
    <source>
        <dbReference type="Pfam" id="PF04471"/>
    </source>
</evidence>
<keyword evidence="3" id="KW-0540">Nuclease</keyword>
<gene>
    <name evidence="3" type="ORF">ACFPTP_05740</name>
</gene>
<feature type="domain" description="Restriction endonuclease type IV Mrr" evidence="2">
    <location>
        <begin position="106"/>
        <end position="215"/>
    </location>
</feature>
<reference evidence="4" key="1">
    <citation type="journal article" date="2019" name="Int. J. Syst. Evol. Microbiol.">
        <title>The Global Catalogue of Microorganisms (GCM) 10K type strain sequencing project: providing services to taxonomists for standard genome sequencing and annotation.</title>
        <authorList>
            <consortium name="The Broad Institute Genomics Platform"/>
            <consortium name="The Broad Institute Genome Sequencing Center for Infectious Disease"/>
            <person name="Wu L."/>
            <person name="Ma J."/>
        </authorList>
    </citation>
    <scope>NUCLEOTIDE SEQUENCE [LARGE SCALE GENOMIC DNA]</scope>
    <source>
        <strain evidence="4">KACC 11299</strain>
    </source>
</reference>
<evidence type="ECO:0000313" key="3">
    <source>
        <dbReference type="EMBL" id="MFC5602715.1"/>
    </source>
</evidence>
<keyword evidence="4" id="KW-1185">Reference proteome</keyword>
<dbReference type="InterPro" id="IPR011856">
    <property type="entry name" value="tRNA_endonuc-like_dom_sf"/>
</dbReference>
<dbReference type="PANTHER" id="PTHR30015">
    <property type="entry name" value="MRR RESTRICTION SYSTEM PROTEIN"/>
    <property type="match status" value="1"/>
</dbReference>
<dbReference type="PANTHER" id="PTHR30015:SF6">
    <property type="entry name" value="SLL1429 PROTEIN"/>
    <property type="match status" value="1"/>
</dbReference>
<dbReference type="Proteomes" id="UP001596071">
    <property type="component" value="Unassembled WGS sequence"/>
</dbReference>
<dbReference type="InterPro" id="IPR007560">
    <property type="entry name" value="Restrct_endonuc_IV_Mrr"/>
</dbReference>